<organism evidence="2">
    <name type="scientific">Solibacter usitatus (strain Ellin6076)</name>
    <dbReference type="NCBI Taxonomy" id="234267"/>
    <lineage>
        <taxon>Bacteria</taxon>
        <taxon>Pseudomonadati</taxon>
        <taxon>Acidobacteriota</taxon>
        <taxon>Terriglobia</taxon>
        <taxon>Bryobacterales</taxon>
        <taxon>Solibacteraceae</taxon>
        <taxon>Candidatus Solibacter</taxon>
    </lineage>
</organism>
<dbReference type="HOGENOM" id="CLU_033692_0_0_0"/>
<dbReference type="PANTHER" id="PTHR43581">
    <property type="entry name" value="ATP/GTP PHOSPHATASE"/>
    <property type="match status" value="1"/>
</dbReference>
<dbReference type="InterPro" id="IPR003959">
    <property type="entry name" value="ATPase_AAA_core"/>
</dbReference>
<feature type="domain" description="ATPase AAA-type core" evidence="1">
    <location>
        <begin position="24"/>
        <end position="357"/>
    </location>
</feature>
<name>Q025B4_SOLUE</name>
<dbReference type="AlphaFoldDB" id="Q025B4"/>
<dbReference type="OrthoDB" id="9784297at2"/>
<dbReference type="GO" id="GO:0016887">
    <property type="term" value="F:ATP hydrolysis activity"/>
    <property type="evidence" value="ECO:0007669"/>
    <property type="project" value="InterPro"/>
</dbReference>
<evidence type="ECO:0000259" key="1">
    <source>
        <dbReference type="Pfam" id="PF13304"/>
    </source>
</evidence>
<reference evidence="2" key="1">
    <citation type="submission" date="2006-10" db="EMBL/GenBank/DDBJ databases">
        <title>Complete sequence of Solibacter usitatus Ellin6076.</title>
        <authorList>
            <consortium name="US DOE Joint Genome Institute"/>
            <person name="Copeland A."/>
            <person name="Lucas S."/>
            <person name="Lapidus A."/>
            <person name="Barry K."/>
            <person name="Detter J.C."/>
            <person name="Glavina del Rio T."/>
            <person name="Hammon N."/>
            <person name="Israni S."/>
            <person name="Dalin E."/>
            <person name="Tice H."/>
            <person name="Pitluck S."/>
            <person name="Thompson L.S."/>
            <person name="Brettin T."/>
            <person name="Bruce D."/>
            <person name="Han C."/>
            <person name="Tapia R."/>
            <person name="Gilna P."/>
            <person name="Schmutz J."/>
            <person name="Larimer F."/>
            <person name="Land M."/>
            <person name="Hauser L."/>
            <person name="Kyrpides N."/>
            <person name="Mikhailova N."/>
            <person name="Janssen P.H."/>
            <person name="Kuske C.R."/>
            <person name="Richardson P."/>
        </authorList>
    </citation>
    <scope>NUCLEOTIDE SEQUENCE</scope>
    <source>
        <strain evidence="2">Ellin6076</strain>
    </source>
</reference>
<dbReference type="PANTHER" id="PTHR43581:SF4">
    <property type="entry name" value="ATP_GTP PHOSPHATASE"/>
    <property type="match status" value="1"/>
</dbReference>
<evidence type="ECO:0000313" key="2">
    <source>
        <dbReference type="EMBL" id="ABJ83412.1"/>
    </source>
</evidence>
<dbReference type="InParanoid" id="Q025B4"/>
<dbReference type="Gene3D" id="3.40.50.300">
    <property type="entry name" value="P-loop containing nucleotide triphosphate hydrolases"/>
    <property type="match status" value="1"/>
</dbReference>
<proteinExistence type="predicted"/>
<sequence>MIKSLKAVQLNRRMTFELSFHPDLNVVTGKNGSGKTTLLKLLWYVISGNLERIIPEITFESFDLVTDEFEVGMSIEGSGKQRIAKLRYRAGDFIKETERPFELSFDWDDLEITNREIVNTTSTSIFFPTFRRIEGGFSIPSRDEDSVRFNARLRSRETSHYRADSEHNALQRAMDQLSARLTVQQHRFVASISTHDIVRLLTSQYAEVSETTNRLHMDLSNFILKTIRGVSGEESRHLLSEIQTRARSVTERSELLLRPFTVLSGLIAQVFQYKGIKLADPITLGEAREAIASDLLSAGEKQMLSFLCYNAFANQASIFIDEPEISLHVDWQRILFPLLLDQSTGNQFIIATHSPFIYSKFADKELALSSDRGE</sequence>
<dbReference type="GO" id="GO:0005524">
    <property type="term" value="F:ATP binding"/>
    <property type="evidence" value="ECO:0007669"/>
    <property type="project" value="InterPro"/>
</dbReference>
<dbReference type="eggNOG" id="COG4637">
    <property type="taxonomic scope" value="Bacteria"/>
</dbReference>
<dbReference type="Pfam" id="PF13304">
    <property type="entry name" value="AAA_21"/>
    <property type="match status" value="1"/>
</dbReference>
<accession>Q025B4</accession>
<protein>
    <recommendedName>
        <fullName evidence="1">ATPase AAA-type core domain-containing protein</fullName>
    </recommendedName>
</protein>
<dbReference type="CDD" id="cd00267">
    <property type="entry name" value="ABC_ATPase"/>
    <property type="match status" value="2"/>
</dbReference>
<dbReference type="KEGG" id="sus:Acid_2423"/>
<gene>
    <name evidence="2" type="ordered locus">Acid_2423</name>
</gene>
<dbReference type="STRING" id="234267.Acid_2423"/>
<dbReference type="InterPro" id="IPR027417">
    <property type="entry name" value="P-loop_NTPase"/>
</dbReference>
<dbReference type="EMBL" id="CP000473">
    <property type="protein sequence ID" value="ABJ83412.1"/>
    <property type="molecule type" value="Genomic_DNA"/>
</dbReference>
<dbReference type="InterPro" id="IPR051396">
    <property type="entry name" value="Bact_Antivir_Def_Nuclease"/>
</dbReference>
<dbReference type="SUPFAM" id="SSF52540">
    <property type="entry name" value="P-loop containing nucleoside triphosphate hydrolases"/>
    <property type="match status" value="1"/>
</dbReference>